<keyword evidence="3 4" id="KW-0456">Lyase</keyword>
<dbReference type="EMBL" id="JAJEQN010000018">
    <property type="protein sequence ID" value="MCC2221629.1"/>
    <property type="molecule type" value="Genomic_DNA"/>
</dbReference>
<dbReference type="Proteomes" id="UP001198200">
    <property type="component" value="Unassembled WGS sequence"/>
</dbReference>
<reference evidence="6 7" key="1">
    <citation type="submission" date="2021-10" db="EMBL/GenBank/DDBJ databases">
        <title>Anaerobic single-cell dispensing facilitates the cultivation of human gut bacteria.</title>
        <authorList>
            <person name="Afrizal A."/>
        </authorList>
    </citation>
    <scope>NUCLEOTIDE SEQUENCE [LARGE SCALE GENOMIC DNA]</scope>
    <source>
        <strain evidence="6 7">CLA-AA-H224</strain>
    </source>
</reference>
<organism evidence="6 7">
    <name type="scientific">Anthropogastromicrobium aceti</name>
    <dbReference type="NCBI Taxonomy" id="2981768"/>
    <lineage>
        <taxon>Bacteria</taxon>
        <taxon>Bacillati</taxon>
        <taxon>Bacillota</taxon>
        <taxon>Clostridia</taxon>
        <taxon>Lachnospirales</taxon>
        <taxon>Lachnospiraceae</taxon>
        <taxon>Anthropogastromicrobium</taxon>
    </lineage>
</organism>
<comment type="similarity">
    <text evidence="1 4">Belongs to the prolyl-tRNA editing family. YbaK/EbsC subfamily.</text>
</comment>
<keyword evidence="2 4" id="KW-0648">Protein biosynthesis</keyword>
<dbReference type="SUPFAM" id="SSF55826">
    <property type="entry name" value="YbaK/ProRS associated domain"/>
    <property type="match status" value="1"/>
</dbReference>
<dbReference type="AlphaFoldDB" id="A0AAE3E4G3"/>
<dbReference type="RefSeq" id="WP_227101467.1">
    <property type="nucleotide sequence ID" value="NZ_JAJEQN010000018.1"/>
</dbReference>
<dbReference type="InterPro" id="IPR004369">
    <property type="entry name" value="Prolyl-tRNA_editing_YbaK/EbsC"/>
</dbReference>
<dbReference type="CDD" id="cd00002">
    <property type="entry name" value="YbaK_deacylase"/>
    <property type="match status" value="1"/>
</dbReference>
<evidence type="ECO:0000256" key="1">
    <source>
        <dbReference type="ARBA" id="ARBA00009798"/>
    </source>
</evidence>
<name>A0AAE3E4G3_9FIRM</name>
<dbReference type="Pfam" id="PF04073">
    <property type="entry name" value="tRNA_edit"/>
    <property type="match status" value="1"/>
</dbReference>
<keyword evidence="7" id="KW-1185">Reference proteome</keyword>
<dbReference type="Gene3D" id="3.90.960.10">
    <property type="entry name" value="YbaK/aminoacyl-tRNA synthetase-associated domain"/>
    <property type="match status" value="1"/>
</dbReference>
<dbReference type="InterPro" id="IPR007214">
    <property type="entry name" value="YbaK/aa-tRNA-synth-assoc-dom"/>
</dbReference>
<dbReference type="GO" id="GO:0006412">
    <property type="term" value="P:translation"/>
    <property type="evidence" value="ECO:0007669"/>
    <property type="project" value="UniProtKB-KW"/>
</dbReference>
<dbReference type="PIRSF" id="PIRSF006181">
    <property type="entry name" value="EbsC_YbaK"/>
    <property type="match status" value="1"/>
</dbReference>
<comment type="caution">
    <text evidence="6">The sequence shown here is derived from an EMBL/GenBank/DDBJ whole genome shotgun (WGS) entry which is preliminary data.</text>
</comment>
<evidence type="ECO:0000259" key="5">
    <source>
        <dbReference type="Pfam" id="PF04073"/>
    </source>
</evidence>
<feature type="domain" description="YbaK/aminoacyl-tRNA synthetase-associated" evidence="5">
    <location>
        <begin position="38"/>
        <end position="149"/>
    </location>
</feature>
<evidence type="ECO:0000313" key="7">
    <source>
        <dbReference type="Proteomes" id="UP001198200"/>
    </source>
</evidence>
<dbReference type="NCBIfam" id="TIGR00011">
    <property type="entry name" value="YbaK_EbsC"/>
    <property type="match status" value="1"/>
</dbReference>
<dbReference type="PANTHER" id="PTHR30411">
    <property type="entry name" value="CYTOPLASMIC PROTEIN"/>
    <property type="match status" value="1"/>
</dbReference>
<dbReference type="GO" id="GO:0002161">
    <property type="term" value="F:aminoacyl-tRNA deacylase activity"/>
    <property type="evidence" value="ECO:0007669"/>
    <property type="project" value="InterPro"/>
</dbReference>
<accession>A0AAE3E4G3</accession>
<protein>
    <recommendedName>
        <fullName evidence="4">Cys-tRNA(Pro)/Cys-tRNA(Cys) deacylase</fullName>
        <ecNumber evidence="4">4.2.-.-</ecNumber>
    </recommendedName>
</protein>
<sequence length="161" mass="17858">MAKEKIPKTNAMRILDRLKISYEVLSYQCDEFIDGIHTADTLGIPHENCFKTLVLQGKSKGYSVFVLPIEEELNLKECAKAVNEKSVEMIHVKDINAVTGYIRGCCTALGMKKEYPTIIHESALDCPYICVSAGKLGVQLKLSPQDFIKATGAKALNIIHE</sequence>
<evidence type="ECO:0000313" key="6">
    <source>
        <dbReference type="EMBL" id="MCC2221629.1"/>
    </source>
</evidence>
<evidence type="ECO:0000256" key="4">
    <source>
        <dbReference type="PIRNR" id="PIRNR006181"/>
    </source>
</evidence>
<dbReference type="InterPro" id="IPR036754">
    <property type="entry name" value="YbaK/aa-tRNA-synt-asso_dom_sf"/>
</dbReference>
<dbReference type="GO" id="GO:0016829">
    <property type="term" value="F:lyase activity"/>
    <property type="evidence" value="ECO:0007669"/>
    <property type="project" value="UniProtKB-KW"/>
</dbReference>
<proteinExistence type="inferred from homology"/>
<evidence type="ECO:0000256" key="3">
    <source>
        <dbReference type="ARBA" id="ARBA00023239"/>
    </source>
</evidence>
<gene>
    <name evidence="6" type="primary">ybaK</name>
    <name evidence="6" type="ORF">LKD48_08285</name>
</gene>
<dbReference type="EC" id="4.2.-.-" evidence="4"/>
<dbReference type="PANTHER" id="PTHR30411:SF0">
    <property type="entry name" value="CYS-TRNA(PRO)_CYS-TRNA(CYS) DEACYLASE YBAK"/>
    <property type="match status" value="1"/>
</dbReference>
<evidence type="ECO:0000256" key="2">
    <source>
        <dbReference type="ARBA" id="ARBA00022917"/>
    </source>
</evidence>